<dbReference type="FunFam" id="1.20.1420.30:FF:000009">
    <property type="entry name" value="sodium/potassium/calcium exchanger 5 isoform X2"/>
    <property type="match status" value="1"/>
</dbReference>
<feature type="transmembrane region" description="Helical" evidence="18">
    <location>
        <begin position="698"/>
        <end position="723"/>
    </location>
</feature>
<comment type="caution">
    <text evidence="20">The sequence shown here is derived from an EMBL/GenBank/DDBJ whole genome shotgun (WGS) entry which is preliminary data.</text>
</comment>
<feature type="transmembrane region" description="Helical" evidence="18">
    <location>
        <begin position="127"/>
        <end position="146"/>
    </location>
</feature>
<feature type="compositionally biased region" description="Polar residues" evidence="17">
    <location>
        <begin position="638"/>
        <end position="666"/>
    </location>
</feature>
<evidence type="ECO:0000256" key="13">
    <source>
        <dbReference type="ARBA" id="ARBA00023053"/>
    </source>
</evidence>
<dbReference type="InterPro" id="IPR004481">
    <property type="entry name" value="K/Na/Ca-exchanger"/>
</dbReference>
<dbReference type="InterPro" id="IPR044880">
    <property type="entry name" value="NCX_ion-bd_dom_sf"/>
</dbReference>
<feature type="region of interest" description="Disordered" evidence="17">
    <location>
        <begin position="638"/>
        <end position="670"/>
    </location>
</feature>
<keyword evidence="6" id="KW-0109">Calcium transport</keyword>
<feature type="domain" description="Sodium/calcium exchanger membrane region" evidence="19">
    <location>
        <begin position="466"/>
        <end position="585"/>
    </location>
</feature>
<gene>
    <name evidence="20" type="ORF">TOA249_LOCUS3424</name>
</gene>
<feature type="transmembrane region" description="Helical" evidence="18">
    <location>
        <begin position="201"/>
        <end position="224"/>
    </location>
</feature>
<evidence type="ECO:0000256" key="6">
    <source>
        <dbReference type="ARBA" id="ARBA00022568"/>
    </source>
</evidence>
<feature type="domain" description="Sodium/calcium exchanger membrane region" evidence="19">
    <location>
        <begin position="133"/>
        <end position="273"/>
    </location>
</feature>
<dbReference type="FunFam" id="1.20.1420.30:FF:000004">
    <property type="entry name" value="Sodium/potassium/calcium exchanger 2 isoform 1"/>
    <property type="match status" value="1"/>
</dbReference>
<keyword evidence="16" id="KW-0739">Sodium transport</keyword>
<dbReference type="PANTHER" id="PTHR10846:SF73">
    <property type="entry name" value="SODIUM_CALCIUM EXCHANGER MEMBRANE REGION DOMAIN-CONTAINING PROTEIN"/>
    <property type="match status" value="1"/>
</dbReference>
<dbReference type="PANTHER" id="PTHR10846">
    <property type="entry name" value="SODIUM/POTASSIUM/CALCIUM EXCHANGER"/>
    <property type="match status" value="1"/>
</dbReference>
<evidence type="ECO:0000313" key="21">
    <source>
        <dbReference type="Proteomes" id="UP000663838"/>
    </source>
</evidence>
<evidence type="ECO:0000256" key="2">
    <source>
        <dbReference type="ARBA" id="ARBA00005364"/>
    </source>
</evidence>
<keyword evidence="12 18" id="KW-1133">Transmembrane helix</keyword>
<feature type="transmembrane region" description="Helical" evidence="18">
    <location>
        <begin position="236"/>
        <end position="254"/>
    </location>
</feature>
<dbReference type="AlphaFoldDB" id="A0A820VJQ3"/>
<reference evidence="20" key="1">
    <citation type="submission" date="2021-02" db="EMBL/GenBank/DDBJ databases">
        <authorList>
            <person name="Nowell W R."/>
        </authorList>
    </citation>
    <scope>NUCLEOTIDE SEQUENCE</scope>
</reference>
<dbReference type="GO" id="GO:0006874">
    <property type="term" value="P:intracellular calcium ion homeostasis"/>
    <property type="evidence" value="ECO:0007669"/>
    <property type="project" value="TreeGrafter"/>
</dbReference>
<name>A0A820VJQ3_9BILA</name>
<keyword evidence="9" id="KW-0106">Calcium</keyword>
<keyword evidence="10" id="KW-0769">Symport</keyword>
<dbReference type="Proteomes" id="UP000663838">
    <property type="component" value="Unassembled WGS sequence"/>
</dbReference>
<evidence type="ECO:0000256" key="1">
    <source>
        <dbReference type="ARBA" id="ARBA00004141"/>
    </source>
</evidence>
<evidence type="ECO:0000256" key="3">
    <source>
        <dbReference type="ARBA" id="ARBA00022448"/>
    </source>
</evidence>
<proteinExistence type="inferred from homology"/>
<keyword evidence="11" id="KW-0630">Potassium</keyword>
<feature type="transmembrane region" description="Helical" evidence="18">
    <location>
        <begin position="260"/>
        <end position="276"/>
    </location>
</feature>
<organism evidence="20 21">
    <name type="scientific">Rotaria socialis</name>
    <dbReference type="NCBI Taxonomy" id="392032"/>
    <lineage>
        <taxon>Eukaryota</taxon>
        <taxon>Metazoa</taxon>
        <taxon>Spiralia</taxon>
        <taxon>Gnathifera</taxon>
        <taxon>Rotifera</taxon>
        <taxon>Eurotatoria</taxon>
        <taxon>Bdelloidea</taxon>
        <taxon>Philodinida</taxon>
        <taxon>Philodinidae</taxon>
        <taxon>Rotaria</taxon>
    </lineage>
</organism>
<evidence type="ECO:0000259" key="19">
    <source>
        <dbReference type="Pfam" id="PF01699"/>
    </source>
</evidence>
<evidence type="ECO:0000256" key="8">
    <source>
        <dbReference type="ARBA" id="ARBA00022729"/>
    </source>
</evidence>
<keyword evidence="13" id="KW-0915">Sodium</keyword>
<keyword evidence="5" id="KW-0633">Potassium transport</keyword>
<keyword evidence="14" id="KW-0406">Ion transport</keyword>
<evidence type="ECO:0000256" key="7">
    <source>
        <dbReference type="ARBA" id="ARBA00022692"/>
    </source>
</evidence>
<evidence type="ECO:0000256" key="9">
    <source>
        <dbReference type="ARBA" id="ARBA00022837"/>
    </source>
</evidence>
<evidence type="ECO:0000256" key="12">
    <source>
        <dbReference type="ARBA" id="ARBA00022989"/>
    </source>
</evidence>
<evidence type="ECO:0000313" key="20">
    <source>
        <dbReference type="EMBL" id="CAF4500950.1"/>
    </source>
</evidence>
<feature type="compositionally biased region" description="Basic and acidic residues" evidence="17">
    <location>
        <begin position="818"/>
        <end position="827"/>
    </location>
</feature>
<dbReference type="Pfam" id="PF01699">
    <property type="entry name" value="Na_Ca_ex"/>
    <property type="match status" value="2"/>
</dbReference>
<feature type="region of interest" description="Disordered" evidence="17">
    <location>
        <begin position="788"/>
        <end position="827"/>
    </location>
</feature>
<dbReference type="NCBIfam" id="TIGR00367">
    <property type="entry name" value="calcium/sodium antiporter"/>
    <property type="match status" value="1"/>
</dbReference>
<feature type="transmembrane region" description="Helical" evidence="18">
    <location>
        <begin position="535"/>
        <end position="552"/>
    </location>
</feature>
<evidence type="ECO:0000256" key="10">
    <source>
        <dbReference type="ARBA" id="ARBA00022847"/>
    </source>
</evidence>
<keyword evidence="8" id="KW-0732">Signal</keyword>
<dbReference type="GO" id="GO:0005886">
    <property type="term" value="C:plasma membrane"/>
    <property type="evidence" value="ECO:0007669"/>
    <property type="project" value="TreeGrafter"/>
</dbReference>
<comment type="similarity">
    <text evidence="2">Belongs to the Ca(2+):cation antiporter (CaCA) (TC 2.A.19) family. SLC24A subfamily.</text>
</comment>
<feature type="transmembrane region" description="Helical" evidence="18">
    <location>
        <begin position="501"/>
        <end position="523"/>
    </location>
</feature>
<evidence type="ECO:0000256" key="17">
    <source>
        <dbReference type="SAM" id="MobiDB-lite"/>
    </source>
</evidence>
<feature type="transmembrane region" description="Helical" evidence="18">
    <location>
        <begin position="468"/>
        <end position="495"/>
    </location>
</feature>
<keyword evidence="7 18" id="KW-0812">Transmembrane</keyword>
<keyword evidence="4" id="KW-0050">Antiport</keyword>
<evidence type="ECO:0000256" key="16">
    <source>
        <dbReference type="ARBA" id="ARBA00023201"/>
    </source>
</evidence>
<evidence type="ECO:0000256" key="11">
    <source>
        <dbReference type="ARBA" id="ARBA00022958"/>
    </source>
</evidence>
<accession>A0A820VJQ3</accession>
<feature type="transmembrane region" description="Helical" evidence="18">
    <location>
        <begin position="564"/>
        <end position="583"/>
    </location>
</feature>
<comment type="subcellular location">
    <subcellularLocation>
        <location evidence="1">Membrane</location>
        <topology evidence="1">Multi-pass membrane protein</topology>
    </subcellularLocation>
</comment>
<evidence type="ECO:0000256" key="14">
    <source>
        <dbReference type="ARBA" id="ARBA00023065"/>
    </source>
</evidence>
<dbReference type="InterPro" id="IPR004837">
    <property type="entry name" value="NaCa_Exmemb"/>
</dbReference>
<evidence type="ECO:0000256" key="15">
    <source>
        <dbReference type="ARBA" id="ARBA00023136"/>
    </source>
</evidence>
<dbReference type="GO" id="GO:0005262">
    <property type="term" value="F:calcium channel activity"/>
    <property type="evidence" value="ECO:0007669"/>
    <property type="project" value="TreeGrafter"/>
</dbReference>
<dbReference type="GO" id="GO:0008273">
    <property type="term" value="F:calcium, potassium:sodium antiporter activity"/>
    <property type="evidence" value="ECO:0007669"/>
    <property type="project" value="TreeGrafter"/>
</dbReference>
<keyword evidence="15 18" id="KW-0472">Membrane</keyword>
<dbReference type="Gene3D" id="1.20.1420.30">
    <property type="entry name" value="NCX, central ion-binding region"/>
    <property type="match status" value="2"/>
</dbReference>
<evidence type="ECO:0000256" key="4">
    <source>
        <dbReference type="ARBA" id="ARBA00022449"/>
    </source>
</evidence>
<protein>
    <recommendedName>
        <fullName evidence="19">Sodium/calcium exchanger membrane region domain-containing protein</fullName>
    </recommendedName>
</protein>
<keyword evidence="3" id="KW-0813">Transport</keyword>
<dbReference type="GO" id="GO:0015293">
    <property type="term" value="F:symporter activity"/>
    <property type="evidence" value="ECO:0007669"/>
    <property type="project" value="UniProtKB-KW"/>
</dbReference>
<dbReference type="EMBL" id="CAJOBS010000120">
    <property type="protein sequence ID" value="CAF4500950.1"/>
    <property type="molecule type" value="Genomic_DNA"/>
</dbReference>
<sequence>MQAPLFSLLHKQQPSTGNHIVNRHNVKLFIRICVGLALAHIVGQRFRPSNAAPSVTKSNWKYRPQKVQPTALGDDQADDEKTTTISTSTILLTTNGWRPGQLKNCTEPAIDEFPEDLFTQSQRRHGAIIFHFMACLYIFIAIAIVVDDYFISALDKLCAALGLDEDVAGATFMAAGSSSPELFTAIIGIFVAKGDVGVGTIVGSAVFNVVCVIGVCGLFVNGAIRLTWWPLCRDSIYYGLSILVLIICLSDGRITLFESIFLLLMYAGYICIMCNNQKLQRLFVNRWQVFKTYGGPEEPILTYANNQRSYGMNNTYERFADDDGRTSNNNPTMEQNNPMPIDEMIARSCLPFDFETTVLRIMMSRYYRSQTRFKMAVRFVISETRLQQGQGVTRPQKPANERRFSFYQGRTPSLLAAEDNYDDWKNIPNCSNDPMNCGKWVIISPIKILFHFTIPDCRNPRWFKWYPFTFVMAIVWLCLLTYLMVWMVTIIGFTFGIPDSVMGITFLAAGSSVPDAMSSVLVVRQGLVDMGVSNTFGSNVFDLLVGLALPWFSKALASGEAVHINSNGLMYDSVLLLGIVGITSIRHGFYTHSRLAIIITIFLLHTSKVFSQTTDVSSGSELDVTESSAITGSNTATVKDSSITTDSNVSNPTENAGTVESNTATPTMPPSVTIKNPCPPGGYPFGTSCITASQNGGVVIAAFVLSIVSCVGAIGVLVYLLFFRKIFARQNNRKIIADNVKQHEMTTLPKKTDNISSTVISNKKHRDVQAGSRKQQQQKVLETQSAVHIATKKQLQPSNTRPYPVQQRRHNQQPLKNTKLDLDDNSV</sequence>
<evidence type="ECO:0000256" key="18">
    <source>
        <dbReference type="SAM" id="Phobius"/>
    </source>
</evidence>
<evidence type="ECO:0000256" key="5">
    <source>
        <dbReference type="ARBA" id="ARBA00022538"/>
    </source>
</evidence>